<sequence>MPSSKTDTAVRFPESADQQRRIRNVTQDQKAISRSRDEASSGKEKAKESTTWSPNQLLGSHMDAAGQPVPDPATTGDGAKVKKAKGGSDDDADVFEAMTADFD</sequence>
<reference evidence="2" key="1">
    <citation type="submission" date="2022-11" db="EMBL/GenBank/DDBJ databases">
        <authorList>
            <person name="Petersen C."/>
        </authorList>
    </citation>
    <scope>NUCLEOTIDE SEQUENCE</scope>
    <source>
        <strain evidence="2">IBT 21917</strain>
    </source>
</reference>
<evidence type="ECO:0000313" key="3">
    <source>
        <dbReference type="Proteomes" id="UP001146351"/>
    </source>
</evidence>
<accession>A0A9W9HLD0</accession>
<name>A0A9W9HLD0_9EURO</name>
<proteinExistence type="predicted"/>
<keyword evidence="3" id="KW-1185">Reference proteome</keyword>
<comment type="caution">
    <text evidence="2">The sequence shown here is derived from an EMBL/GenBank/DDBJ whole genome shotgun (WGS) entry which is preliminary data.</text>
</comment>
<dbReference type="Proteomes" id="UP001146351">
    <property type="component" value="Unassembled WGS sequence"/>
</dbReference>
<dbReference type="AlphaFoldDB" id="A0A9W9HLD0"/>
<dbReference type="OrthoDB" id="4476768at2759"/>
<gene>
    <name evidence="2" type="ORF">N7492_010533</name>
</gene>
<dbReference type="EMBL" id="JAPQKO010000008">
    <property type="protein sequence ID" value="KAJ5152238.1"/>
    <property type="molecule type" value="Genomic_DNA"/>
</dbReference>
<feature type="compositionally biased region" description="Polar residues" evidence="1">
    <location>
        <begin position="49"/>
        <end position="58"/>
    </location>
</feature>
<feature type="region of interest" description="Disordered" evidence="1">
    <location>
        <begin position="1"/>
        <end position="92"/>
    </location>
</feature>
<evidence type="ECO:0000313" key="2">
    <source>
        <dbReference type="EMBL" id="KAJ5152238.1"/>
    </source>
</evidence>
<reference evidence="2" key="2">
    <citation type="journal article" date="2023" name="IMA Fungus">
        <title>Comparative genomic study of the Penicillium genus elucidates a diverse pangenome and 15 lateral gene transfer events.</title>
        <authorList>
            <person name="Petersen C."/>
            <person name="Sorensen T."/>
            <person name="Nielsen M.R."/>
            <person name="Sondergaard T.E."/>
            <person name="Sorensen J.L."/>
            <person name="Fitzpatrick D.A."/>
            <person name="Frisvad J.C."/>
            <person name="Nielsen K.L."/>
        </authorList>
    </citation>
    <scope>NUCLEOTIDE SEQUENCE</scope>
    <source>
        <strain evidence="2">IBT 21917</strain>
    </source>
</reference>
<evidence type="ECO:0000256" key="1">
    <source>
        <dbReference type="SAM" id="MobiDB-lite"/>
    </source>
</evidence>
<feature type="compositionally biased region" description="Basic and acidic residues" evidence="1">
    <location>
        <begin position="34"/>
        <end position="48"/>
    </location>
</feature>
<organism evidence="2 3">
    <name type="scientific">Penicillium capsulatum</name>
    <dbReference type="NCBI Taxonomy" id="69766"/>
    <lineage>
        <taxon>Eukaryota</taxon>
        <taxon>Fungi</taxon>
        <taxon>Dikarya</taxon>
        <taxon>Ascomycota</taxon>
        <taxon>Pezizomycotina</taxon>
        <taxon>Eurotiomycetes</taxon>
        <taxon>Eurotiomycetidae</taxon>
        <taxon>Eurotiales</taxon>
        <taxon>Aspergillaceae</taxon>
        <taxon>Penicillium</taxon>
    </lineage>
</organism>
<protein>
    <submittedName>
        <fullName evidence="2">Uncharacterized protein</fullName>
    </submittedName>
</protein>